<reference evidence="1" key="1">
    <citation type="submission" date="2019-10" db="EMBL/GenBank/DDBJ databases">
        <title>Description of Paenibacillus glebae sp. nov.</title>
        <authorList>
            <person name="Carlier A."/>
            <person name="Qi S."/>
        </authorList>
    </citation>
    <scope>NUCLEOTIDE SEQUENCE</scope>
    <source>
        <strain evidence="1">LMG 31456</strain>
    </source>
</reference>
<sequence>MAQFQVTQTSRTENTLIIKGTLLEGQISEGMEVRVSLQLSAGNCRCLNQVEIELWEMLKLNGNVINIC</sequence>
<name>A0A972H398_9BACL</name>
<dbReference type="AlphaFoldDB" id="A0A972H398"/>
<accession>A0A972H398</accession>
<keyword evidence="2" id="KW-1185">Reference proteome</keyword>
<evidence type="ECO:0000313" key="1">
    <source>
        <dbReference type="EMBL" id="NOU97875.1"/>
    </source>
</evidence>
<proteinExistence type="predicted"/>
<comment type="caution">
    <text evidence="1">The sequence shown here is derived from an EMBL/GenBank/DDBJ whole genome shotgun (WGS) entry which is preliminary data.</text>
</comment>
<dbReference type="EMBL" id="WHOD01000127">
    <property type="protein sequence ID" value="NOU97875.1"/>
    <property type="molecule type" value="Genomic_DNA"/>
</dbReference>
<gene>
    <name evidence="1" type="ORF">GC093_32310</name>
</gene>
<organism evidence="1 2">
    <name type="scientific">Paenibacillus foliorum</name>
    <dbReference type="NCBI Taxonomy" id="2654974"/>
    <lineage>
        <taxon>Bacteria</taxon>
        <taxon>Bacillati</taxon>
        <taxon>Bacillota</taxon>
        <taxon>Bacilli</taxon>
        <taxon>Bacillales</taxon>
        <taxon>Paenibacillaceae</taxon>
        <taxon>Paenibacillus</taxon>
    </lineage>
</organism>
<protein>
    <submittedName>
        <fullName evidence="1">Uncharacterized protein</fullName>
    </submittedName>
</protein>
<evidence type="ECO:0000313" key="2">
    <source>
        <dbReference type="Proteomes" id="UP000641588"/>
    </source>
</evidence>
<dbReference type="Proteomes" id="UP000641588">
    <property type="component" value="Unassembled WGS sequence"/>
</dbReference>